<dbReference type="AlphaFoldDB" id="A0A0A5I1T3"/>
<dbReference type="Proteomes" id="UP000030403">
    <property type="component" value="Unassembled WGS sequence"/>
</dbReference>
<dbReference type="GO" id="GO:0042601">
    <property type="term" value="C:endospore-forming forespore"/>
    <property type="evidence" value="ECO:0007669"/>
    <property type="project" value="TreeGrafter"/>
</dbReference>
<dbReference type="InterPro" id="IPR047175">
    <property type="entry name" value="CotS-like"/>
</dbReference>
<organism evidence="1 2">
    <name type="scientific">Pontibacillus marinus BH030004 = DSM 16465</name>
    <dbReference type="NCBI Taxonomy" id="1385511"/>
    <lineage>
        <taxon>Bacteria</taxon>
        <taxon>Bacillati</taxon>
        <taxon>Bacillota</taxon>
        <taxon>Bacilli</taxon>
        <taxon>Bacillales</taxon>
        <taxon>Bacillaceae</taxon>
        <taxon>Pontibacillus</taxon>
    </lineage>
</organism>
<dbReference type="OrthoDB" id="2986702at2"/>
<dbReference type="RefSeq" id="WP_027445934.1">
    <property type="nucleotide sequence ID" value="NZ_AULJ01000019.1"/>
</dbReference>
<dbReference type="STRING" id="1385511.GCA_000425225_01910"/>
<reference evidence="1 2" key="1">
    <citation type="submission" date="2013-08" db="EMBL/GenBank/DDBJ databases">
        <authorList>
            <person name="Huang J."/>
            <person name="Wang G."/>
        </authorList>
    </citation>
    <scope>NUCLEOTIDE SEQUENCE [LARGE SCALE GENOMIC DNA]</scope>
    <source>
        <strain evidence="1 2">BH030004</strain>
    </source>
</reference>
<comment type="caution">
    <text evidence="1">The sequence shown here is derived from an EMBL/GenBank/DDBJ whole genome shotgun (WGS) entry which is preliminary data.</text>
</comment>
<dbReference type="PANTHER" id="PTHR39179">
    <property type="entry name" value="SPORE COAT PROTEIN I"/>
    <property type="match status" value="1"/>
</dbReference>
<evidence type="ECO:0008006" key="3">
    <source>
        <dbReference type="Google" id="ProtNLM"/>
    </source>
</evidence>
<accession>A0A0A5I1T3</accession>
<dbReference type="PANTHER" id="PTHR39179:SF2">
    <property type="entry name" value="ENDOSPORE COAT-ASSOCIATED PROTEIN YUTH"/>
    <property type="match status" value="1"/>
</dbReference>
<dbReference type="eggNOG" id="COG2334">
    <property type="taxonomic scope" value="Bacteria"/>
</dbReference>
<dbReference type="Gene3D" id="3.90.1200.10">
    <property type="match status" value="1"/>
</dbReference>
<dbReference type="EMBL" id="AVPF01000012">
    <property type="protein sequence ID" value="KGX89817.1"/>
    <property type="molecule type" value="Genomic_DNA"/>
</dbReference>
<sequence length="327" mass="39122">MKDIIQERYNIELGEEIYHSGLHGFKGRDGYYILIPEPPTTDEEAYEQRSLCEYLANQGFQNVAIPLFTTEGRLQTSLDNQTFSLIYTPSFDTVQEKQGTKLARFHQLGNDYPYQPQYVSRYGQWKTLWEDKMDAWTSLYEQEWEERPATSYQRLFIETFPYLEGMTENAIQYLQESEQDWRYDQTDQGTFTFQRLHPSMLSENIWPHTLLYDHPTRDIAEWMRYKFLEKGFEAFGEIQTFLDDYESSRTLSVFSWRMIYARLLLPVHLFDSLEGALGKGDKRNRMAEQSLRDLLHYQETYEQILYRFFAELSLDVQRVNIPVLDWD</sequence>
<evidence type="ECO:0000313" key="2">
    <source>
        <dbReference type="Proteomes" id="UP000030403"/>
    </source>
</evidence>
<dbReference type="InterPro" id="IPR011009">
    <property type="entry name" value="Kinase-like_dom_sf"/>
</dbReference>
<dbReference type="SUPFAM" id="SSF56112">
    <property type="entry name" value="Protein kinase-like (PK-like)"/>
    <property type="match status" value="1"/>
</dbReference>
<gene>
    <name evidence="1" type="ORF">N783_04155</name>
</gene>
<dbReference type="InterPro" id="IPR014254">
    <property type="entry name" value="Spore_coat_YutH"/>
</dbReference>
<evidence type="ECO:0000313" key="1">
    <source>
        <dbReference type="EMBL" id="KGX89817.1"/>
    </source>
</evidence>
<proteinExistence type="predicted"/>
<keyword evidence="2" id="KW-1185">Reference proteome</keyword>
<dbReference type="NCBIfam" id="TIGR02905">
    <property type="entry name" value="spore_yutH"/>
    <property type="match status" value="1"/>
</dbReference>
<name>A0A0A5I1T3_9BACI</name>
<protein>
    <recommendedName>
        <fullName evidence="3">Spore coat protein YutH</fullName>
    </recommendedName>
</protein>